<dbReference type="EMBL" id="CYZE01000014">
    <property type="protein sequence ID" value="CUO94032.1"/>
    <property type="molecule type" value="Genomic_DNA"/>
</dbReference>
<evidence type="ECO:0000313" key="2">
    <source>
        <dbReference type="EMBL" id="RGI99974.1"/>
    </source>
</evidence>
<reference evidence="1 3" key="1">
    <citation type="submission" date="2015-09" db="EMBL/GenBank/DDBJ databases">
        <authorList>
            <consortium name="Pathogen Informatics"/>
        </authorList>
    </citation>
    <scope>NUCLEOTIDE SEQUENCE [LARGE SCALE GENOMIC DNA]</scope>
    <source>
        <strain evidence="1 3">2789STDY5608850</strain>
    </source>
</reference>
<evidence type="ECO:0000313" key="3">
    <source>
        <dbReference type="Proteomes" id="UP000095651"/>
    </source>
</evidence>
<dbReference type="Proteomes" id="UP000095651">
    <property type="component" value="Unassembled WGS sequence"/>
</dbReference>
<gene>
    <name evidence="2" type="ORF">DXD79_22800</name>
    <name evidence="1" type="ORF">ERS852407_04483</name>
</gene>
<sequence length="203" mass="24034">MKHDNSYSYKPQYDPFENVMTRNGLHADEVISALQKSIRHADEDTAIRCGYEMYVTSMELENYLWRRLSVISVEDIGFGEPTAPILIQTLKTMREEFPYSLSGSRALFLFQAIRYLCKCRKERSSDTIKTIVIEEYKRGEYAKLPTEYDIYDWHTKKGREGGRTYLDFLEHFTDVTPFMDQYDPELKEILKQYTRENIELGEE</sequence>
<dbReference type="AlphaFoldDB" id="A0A174J2N9"/>
<proteinExistence type="predicted"/>
<protein>
    <submittedName>
        <fullName evidence="1">Recombination factor protein RarA</fullName>
    </submittedName>
</protein>
<evidence type="ECO:0000313" key="1">
    <source>
        <dbReference type="EMBL" id="CUO94032.1"/>
    </source>
</evidence>
<organism evidence="1 3">
    <name type="scientific">Hungatella hathewayi</name>
    <dbReference type="NCBI Taxonomy" id="154046"/>
    <lineage>
        <taxon>Bacteria</taxon>
        <taxon>Bacillati</taxon>
        <taxon>Bacillota</taxon>
        <taxon>Clostridia</taxon>
        <taxon>Lachnospirales</taxon>
        <taxon>Lachnospiraceae</taxon>
        <taxon>Hungatella</taxon>
    </lineage>
</organism>
<dbReference type="RefSeq" id="WP_002605555.1">
    <property type="nucleotide sequence ID" value="NZ_CABIXC010000014.1"/>
</dbReference>
<dbReference type="Proteomes" id="UP000263014">
    <property type="component" value="Unassembled WGS sequence"/>
</dbReference>
<accession>A0A174J2N9</accession>
<dbReference type="GO" id="GO:0003677">
    <property type="term" value="F:DNA binding"/>
    <property type="evidence" value="ECO:0007669"/>
    <property type="project" value="InterPro"/>
</dbReference>
<reference evidence="2 4" key="2">
    <citation type="submission" date="2018-08" db="EMBL/GenBank/DDBJ databases">
        <title>A genome reference for cultivated species of the human gut microbiota.</title>
        <authorList>
            <person name="Zou Y."/>
            <person name="Xue W."/>
            <person name="Luo G."/>
        </authorList>
    </citation>
    <scope>NUCLEOTIDE SEQUENCE [LARGE SCALE GENOMIC DNA]</scope>
    <source>
        <strain evidence="2 4">TM09-12</strain>
    </source>
</reference>
<dbReference type="GO" id="GO:0006260">
    <property type="term" value="P:DNA replication"/>
    <property type="evidence" value="ECO:0007669"/>
    <property type="project" value="InterPro"/>
</dbReference>
<evidence type="ECO:0000313" key="4">
    <source>
        <dbReference type="Proteomes" id="UP000263014"/>
    </source>
</evidence>
<dbReference type="Gene3D" id="1.20.272.10">
    <property type="match status" value="1"/>
</dbReference>
<dbReference type="EMBL" id="QSON01000012">
    <property type="protein sequence ID" value="RGI99974.1"/>
    <property type="molecule type" value="Genomic_DNA"/>
</dbReference>
<dbReference type="SUPFAM" id="SSF48019">
    <property type="entry name" value="post-AAA+ oligomerization domain-like"/>
    <property type="match status" value="1"/>
</dbReference>
<dbReference type="InterPro" id="IPR008921">
    <property type="entry name" value="DNA_pol3_clamp-load_cplx_C"/>
</dbReference>
<name>A0A174J2N9_9FIRM</name>